<dbReference type="RefSeq" id="WP_092234823.1">
    <property type="nucleotide sequence ID" value="NZ_FNLL01000007.1"/>
</dbReference>
<dbReference type="Proteomes" id="UP000199608">
    <property type="component" value="Unassembled WGS sequence"/>
</dbReference>
<evidence type="ECO:0000259" key="7">
    <source>
        <dbReference type="PROSITE" id="PS50110"/>
    </source>
</evidence>
<dbReference type="PANTHER" id="PTHR48111:SF1">
    <property type="entry name" value="TWO-COMPONENT RESPONSE REGULATOR ORR33"/>
    <property type="match status" value="1"/>
</dbReference>
<gene>
    <name evidence="9" type="ORF">SAMN04487931_107104</name>
</gene>
<evidence type="ECO:0000256" key="1">
    <source>
        <dbReference type="ARBA" id="ARBA00022553"/>
    </source>
</evidence>
<evidence type="ECO:0000256" key="6">
    <source>
        <dbReference type="PROSITE-ProRule" id="PRU00169"/>
    </source>
</evidence>
<sequence length="232" mass="26218">MKILVIDDEKPTLSMFKLFLTAYGYEVYTAENGEKGLALFAKISPEIVFTDIKMPGIDGLEVLRRIQKTGIESEVIIITGHGDMEKALEALDLNALDFINKPVERKALNSALARAEKRKLMPRNMPFEFSERKRDGYLSIFMKGRLTASAEKTFISAFKTGSFDDVRAVCLKLDDAFFIDRSGISLLMEVVRNLKQNKISIIIENLSCNYVRVFQMAGIDKMATLKEAQQNE</sequence>
<dbReference type="CDD" id="cd07043">
    <property type="entry name" value="STAS_anti-anti-sigma_factors"/>
    <property type="match status" value="1"/>
</dbReference>
<keyword evidence="5" id="KW-0804">Transcription</keyword>
<evidence type="ECO:0000256" key="3">
    <source>
        <dbReference type="ARBA" id="ARBA00023015"/>
    </source>
</evidence>
<dbReference type="PROSITE" id="PS50801">
    <property type="entry name" value="STAS"/>
    <property type="match status" value="1"/>
</dbReference>
<reference evidence="10" key="1">
    <citation type="submission" date="2016-10" db="EMBL/GenBank/DDBJ databases">
        <authorList>
            <person name="Varghese N."/>
            <person name="Submissions S."/>
        </authorList>
    </citation>
    <scope>NUCLEOTIDE SEQUENCE [LARGE SCALE GENOMIC DNA]</scope>
    <source>
        <strain evidence="10">DSM 3384</strain>
    </source>
</reference>
<name>A0A1H2HXW8_9BACT</name>
<feature type="domain" description="STAS" evidence="8">
    <location>
        <begin position="127"/>
        <end position="232"/>
    </location>
</feature>
<keyword evidence="2" id="KW-0902">Two-component regulatory system</keyword>
<dbReference type="InterPro" id="IPR039420">
    <property type="entry name" value="WalR-like"/>
</dbReference>
<dbReference type="GO" id="GO:0005829">
    <property type="term" value="C:cytosol"/>
    <property type="evidence" value="ECO:0007669"/>
    <property type="project" value="TreeGrafter"/>
</dbReference>
<evidence type="ECO:0000256" key="4">
    <source>
        <dbReference type="ARBA" id="ARBA00023125"/>
    </source>
</evidence>
<feature type="modified residue" description="4-aspartylphosphate" evidence="6">
    <location>
        <position position="51"/>
    </location>
</feature>
<dbReference type="Pfam" id="PF00072">
    <property type="entry name" value="Response_reg"/>
    <property type="match status" value="1"/>
</dbReference>
<evidence type="ECO:0000256" key="5">
    <source>
        <dbReference type="ARBA" id="ARBA00023163"/>
    </source>
</evidence>
<dbReference type="PROSITE" id="PS50110">
    <property type="entry name" value="RESPONSE_REGULATORY"/>
    <property type="match status" value="1"/>
</dbReference>
<proteinExistence type="predicted"/>
<dbReference type="GO" id="GO:0000156">
    <property type="term" value="F:phosphorelay response regulator activity"/>
    <property type="evidence" value="ECO:0007669"/>
    <property type="project" value="TreeGrafter"/>
</dbReference>
<accession>A0A1H2HXW8</accession>
<evidence type="ECO:0000259" key="8">
    <source>
        <dbReference type="PROSITE" id="PS50801"/>
    </source>
</evidence>
<dbReference type="GO" id="GO:0000976">
    <property type="term" value="F:transcription cis-regulatory region binding"/>
    <property type="evidence" value="ECO:0007669"/>
    <property type="project" value="TreeGrafter"/>
</dbReference>
<keyword evidence="3" id="KW-0805">Transcription regulation</keyword>
<dbReference type="InterPro" id="IPR011006">
    <property type="entry name" value="CheY-like_superfamily"/>
</dbReference>
<dbReference type="InterPro" id="IPR036513">
    <property type="entry name" value="STAS_dom_sf"/>
</dbReference>
<dbReference type="PANTHER" id="PTHR48111">
    <property type="entry name" value="REGULATOR OF RPOS"/>
    <property type="match status" value="1"/>
</dbReference>
<dbReference type="Gene3D" id="3.40.50.2300">
    <property type="match status" value="1"/>
</dbReference>
<keyword evidence="10" id="KW-1185">Reference proteome</keyword>
<evidence type="ECO:0000313" key="10">
    <source>
        <dbReference type="Proteomes" id="UP000199608"/>
    </source>
</evidence>
<protein>
    <submittedName>
        <fullName evidence="9">Anti-anti-sigma factor</fullName>
    </submittedName>
</protein>
<dbReference type="CDD" id="cd17536">
    <property type="entry name" value="REC_YesN-like"/>
    <property type="match status" value="1"/>
</dbReference>
<dbReference type="Pfam" id="PF01740">
    <property type="entry name" value="STAS"/>
    <property type="match status" value="1"/>
</dbReference>
<keyword evidence="4" id="KW-0238">DNA-binding</keyword>
<dbReference type="SUPFAM" id="SSF52172">
    <property type="entry name" value="CheY-like"/>
    <property type="match status" value="1"/>
</dbReference>
<dbReference type="AlphaFoldDB" id="A0A1H2HXW8"/>
<evidence type="ECO:0000256" key="2">
    <source>
        <dbReference type="ARBA" id="ARBA00023012"/>
    </source>
</evidence>
<dbReference type="Gene3D" id="3.30.750.24">
    <property type="entry name" value="STAS domain"/>
    <property type="match status" value="1"/>
</dbReference>
<organism evidence="9 10">
    <name type="scientific">Desulfobacula phenolica</name>
    <dbReference type="NCBI Taxonomy" id="90732"/>
    <lineage>
        <taxon>Bacteria</taxon>
        <taxon>Pseudomonadati</taxon>
        <taxon>Thermodesulfobacteriota</taxon>
        <taxon>Desulfobacteria</taxon>
        <taxon>Desulfobacterales</taxon>
        <taxon>Desulfobacteraceae</taxon>
        <taxon>Desulfobacula</taxon>
    </lineage>
</organism>
<keyword evidence="1 6" id="KW-0597">Phosphoprotein</keyword>
<evidence type="ECO:0000313" key="9">
    <source>
        <dbReference type="EMBL" id="SDU36555.1"/>
    </source>
</evidence>
<dbReference type="InterPro" id="IPR001789">
    <property type="entry name" value="Sig_transdc_resp-reg_receiver"/>
</dbReference>
<dbReference type="SUPFAM" id="SSF52091">
    <property type="entry name" value="SpoIIaa-like"/>
    <property type="match status" value="1"/>
</dbReference>
<dbReference type="GO" id="GO:0006355">
    <property type="term" value="P:regulation of DNA-templated transcription"/>
    <property type="evidence" value="ECO:0007669"/>
    <property type="project" value="TreeGrafter"/>
</dbReference>
<dbReference type="GO" id="GO:0032993">
    <property type="term" value="C:protein-DNA complex"/>
    <property type="evidence" value="ECO:0007669"/>
    <property type="project" value="TreeGrafter"/>
</dbReference>
<dbReference type="SMART" id="SM00448">
    <property type="entry name" value="REC"/>
    <property type="match status" value="1"/>
</dbReference>
<dbReference type="EMBL" id="FNLL01000007">
    <property type="protein sequence ID" value="SDU36555.1"/>
    <property type="molecule type" value="Genomic_DNA"/>
</dbReference>
<feature type="domain" description="Response regulatory" evidence="7">
    <location>
        <begin position="2"/>
        <end position="116"/>
    </location>
</feature>
<dbReference type="InterPro" id="IPR002645">
    <property type="entry name" value="STAS_dom"/>
</dbReference>